<feature type="transmembrane region" description="Helical" evidence="6">
    <location>
        <begin position="168"/>
        <end position="188"/>
    </location>
</feature>
<dbReference type="OrthoDB" id="3639251at2759"/>
<dbReference type="PANTHER" id="PTHR43826:SF3">
    <property type="entry name" value="GLUCOSE-6-PHOSPHATE EXCHANGER SLC37A4"/>
    <property type="match status" value="1"/>
</dbReference>
<dbReference type="GO" id="GO:0061513">
    <property type="term" value="F:glucose 6-phosphate:phosphate antiporter activity"/>
    <property type="evidence" value="ECO:0007669"/>
    <property type="project" value="TreeGrafter"/>
</dbReference>
<organism evidence="8 9">
    <name type="scientific">Pleodorina starrii</name>
    <dbReference type="NCBI Taxonomy" id="330485"/>
    <lineage>
        <taxon>Eukaryota</taxon>
        <taxon>Viridiplantae</taxon>
        <taxon>Chlorophyta</taxon>
        <taxon>core chlorophytes</taxon>
        <taxon>Chlorophyceae</taxon>
        <taxon>CS clade</taxon>
        <taxon>Chlamydomonadales</taxon>
        <taxon>Volvocaceae</taxon>
        <taxon>Pleodorina</taxon>
    </lineage>
</organism>
<feature type="compositionally biased region" description="Pro residues" evidence="5">
    <location>
        <begin position="76"/>
        <end position="95"/>
    </location>
</feature>
<evidence type="ECO:0000256" key="3">
    <source>
        <dbReference type="ARBA" id="ARBA00022989"/>
    </source>
</evidence>
<feature type="compositionally biased region" description="Low complexity" evidence="5">
    <location>
        <begin position="350"/>
        <end position="380"/>
    </location>
</feature>
<dbReference type="InterPro" id="IPR051337">
    <property type="entry name" value="OPA_Antiporter"/>
</dbReference>
<keyword evidence="9" id="KW-1185">Reference proteome</keyword>
<feature type="transmembrane region" description="Helical" evidence="6">
    <location>
        <begin position="598"/>
        <end position="618"/>
    </location>
</feature>
<dbReference type="GO" id="GO:0016020">
    <property type="term" value="C:membrane"/>
    <property type="evidence" value="ECO:0007669"/>
    <property type="project" value="UniProtKB-ARBA"/>
</dbReference>
<feature type="transmembrane region" description="Helical" evidence="6">
    <location>
        <begin position="138"/>
        <end position="156"/>
    </location>
</feature>
<dbReference type="Pfam" id="PF07690">
    <property type="entry name" value="MFS_1"/>
    <property type="match status" value="1"/>
</dbReference>
<dbReference type="InterPro" id="IPR036259">
    <property type="entry name" value="MFS_trans_sf"/>
</dbReference>
<feature type="transmembrane region" description="Helical" evidence="6">
    <location>
        <begin position="194"/>
        <end position="216"/>
    </location>
</feature>
<dbReference type="EMBL" id="BRXU01000009">
    <property type="protein sequence ID" value="GLC54176.1"/>
    <property type="molecule type" value="Genomic_DNA"/>
</dbReference>
<evidence type="ECO:0000256" key="6">
    <source>
        <dbReference type="SAM" id="Phobius"/>
    </source>
</evidence>
<feature type="transmembrane region" description="Helical" evidence="6">
    <location>
        <begin position="508"/>
        <end position="529"/>
    </location>
</feature>
<keyword evidence="3 6" id="KW-1133">Transmembrane helix</keyword>
<dbReference type="PROSITE" id="PS50850">
    <property type="entry name" value="MFS"/>
    <property type="match status" value="1"/>
</dbReference>
<dbReference type="Proteomes" id="UP001165080">
    <property type="component" value="Unassembled WGS sequence"/>
</dbReference>
<accession>A0A9W6BKX9</accession>
<feature type="region of interest" description="Disordered" evidence="5">
    <location>
        <begin position="49"/>
        <end position="97"/>
    </location>
</feature>
<dbReference type="PANTHER" id="PTHR43826">
    <property type="entry name" value="GLUCOSE-6-PHOSPHATE EXCHANGER SLC37A4"/>
    <property type="match status" value="1"/>
</dbReference>
<feature type="transmembrane region" description="Helical" evidence="6">
    <location>
        <begin position="263"/>
        <end position="281"/>
    </location>
</feature>
<keyword evidence="2 6" id="KW-0812">Transmembrane</keyword>
<feature type="compositionally biased region" description="Low complexity" evidence="5">
    <location>
        <begin position="297"/>
        <end position="340"/>
    </location>
</feature>
<evidence type="ECO:0000313" key="9">
    <source>
        <dbReference type="Proteomes" id="UP001165080"/>
    </source>
</evidence>
<keyword evidence="4 6" id="KW-0472">Membrane</keyword>
<reference evidence="8 9" key="1">
    <citation type="journal article" date="2023" name="Commun. Biol.">
        <title>Reorganization of the ancestral sex-determining regions during the evolution of trioecy in Pleodorina starrii.</title>
        <authorList>
            <person name="Takahashi K."/>
            <person name="Suzuki S."/>
            <person name="Kawai-Toyooka H."/>
            <person name="Yamamoto K."/>
            <person name="Hamaji T."/>
            <person name="Ootsuki R."/>
            <person name="Yamaguchi H."/>
            <person name="Kawachi M."/>
            <person name="Higashiyama T."/>
            <person name="Nozaki H."/>
        </authorList>
    </citation>
    <scope>NUCLEOTIDE SEQUENCE [LARGE SCALE GENOMIC DNA]</scope>
    <source>
        <strain evidence="8 9">NIES-4479</strain>
    </source>
</reference>
<dbReference type="GO" id="GO:0035435">
    <property type="term" value="P:phosphate ion transmembrane transport"/>
    <property type="evidence" value="ECO:0007669"/>
    <property type="project" value="TreeGrafter"/>
</dbReference>
<evidence type="ECO:0000256" key="2">
    <source>
        <dbReference type="ARBA" id="ARBA00022692"/>
    </source>
</evidence>
<comment type="subcellular location">
    <subcellularLocation>
        <location evidence="1">Endomembrane system</location>
        <topology evidence="1">Multi-pass membrane protein</topology>
    </subcellularLocation>
</comment>
<evidence type="ECO:0000256" key="4">
    <source>
        <dbReference type="ARBA" id="ARBA00023136"/>
    </source>
</evidence>
<name>A0A9W6BKX9_9CHLO</name>
<evidence type="ECO:0000256" key="1">
    <source>
        <dbReference type="ARBA" id="ARBA00004127"/>
    </source>
</evidence>
<gene>
    <name evidence="8" type="primary">PLEST001654</name>
    <name evidence="8" type="ORF">PLESTB_000831800</name>
</gene>
<dbReference type="GO" id="GO:0012505">
    <property type="term" value="C:endomembrane system"/>
    <property type="evidence" value="ECO:0007669"/>
    <property type="project" value="UniProtKB-SubCell"/>
</dbReference>
<feature type="transmembrane region" description="Helical" evidence="6">
    <location>
        <begin position="99"/>
        <end position="118"/>
    </location>
</feature>
<dbReference type="Gene3D" id="1.20.1250.20">
    <property type="entry name" value="MFS general substrate transporter like domains"/>
    <property type="match status" value="2"/>
</dbReference>
<dbReference type="AlphaFoldDB" id="A0A9W6BKX9"/>
<dbReference type="InterPro" id="IPR020846">
    <property type="entry name" value="MFS_dom"/>
</dbReference>
<sequence length="650" mass="66780">MHSLAQSSVSRVSGAASTCKSSCVLRPGASLALRLPPPRRQFVVTAFREERGAASPDTNGVSAKRAEPLDETSAVPSPPPPLQPQPQPQPQPQQPPGFAARRLAVFSGLVLGYAAYYLTRNSLTYTAPVMVADPSLGFSLAQVGTMTSIFPIAYGLSKFVSGILGDRYSPSLLLGGGLMLTAACNLALGAGNGLTWFAAMWALNGLMQGVGAPSCARMLTSWFAARERGTYWGLWNVAHNTGGFLSPLVAATAAHAAGWRWGMWAPGLAGMALGLYVLLVCRDTPQDAGFNPVDTAQAQSKQQQQQQHQQQQQQQQPQPRTDSGPSSSGRSSGGVILSGSNGSGEGKVLTAAASNGNGATSSTSSSRTSTSSSSSSSSAAEAGDKKPGVLRTAIDNVLSNPYIWALALTYFCVYVVRQGVTSWTVFYLINEKGVPDAAQAAMRVSGLELGGLVGGLAAGRLSDVLIRRATNGGSAGGDGDASGADKGTHATAGGVLGTGSVGTRVQVVMAYTVALAAALAAFQALPASVPPSLQWLSVAAIGFCIYGPQMLIGLCGAELVHPASVGASQGVLGWVAYLGAANAGVPLSWIITRFGWTAYFSALLAACGVALLLLAPLMRLPSFTQRQQQQQQHLAAAADGDGSGARARAA</sequence>
<proteinExistence type="predicted"/>
<feature type="region of interest" description="Disordered" evidence="5">
    <location>
        <begin position="290"/>
        <end position="386"/>
    </location>
</feature>
<evidence type="ECO:0000259" key="7">
    <source>
        <dbReference type="PROSITE" id="PS50850"/>
    </source>
</evidence>
<evidence type="ECO:0000313" key="8">
    <source>
        <dbReference type="EMBL" id="GLC54176.1"/>
    </source>
</evidence>
<protein>
    <recommendedName>
        <fullName evidence="7">Major facilitator superfamily (MFS) profile domain-containing protein</fullName>
    </recommendedName>
</protein>
<dbReference type="SUPFAM" id="SSF103473">
    <property type="entry name" value="MFS general substrate transporter"/>
    <property type="match status" value="1"/>
</dbReference>
<evidence type="ECO:0000256" key="5">
    <source>
        <dbReference type="SAM" id="MobiDB-lite"/>
    </source>
</evidence>
<feature type="domain" description="Major facilitator superfamily (MFS) profile" evidence="7">
    <location>
        <begin position="100"/>
        <end position="619"/>
    </location>
</feature>
<feature type="transmembrane region" description="Helical" evidence="6">
    <location>
        <begin position="237"/>
        <end position="257"/>
    </location>
</feature>
<feature type="transmembrane region" description="Helical" evidence="6">
    <location>
        <begin position="571"/>
        <end position="592"/>
    </location>
</feature>
<dbReference type="InterPro" id="IPR011701">
    <property type="entry name" value="MFS"/>
</dbReference>
<feature type="transmembrane region" description="Helical" evidence="6">
    <location>
        <begin position="535"/>
        <end position="559"/>
    </location>
</feature>
<comment type="caution">
    <text evidence="8">The sequence shown here is derived from an EMBL/GenBank/DDBJ whole genome shotgun (WGS) entry which is preliminary data.</text>
</comment>